<dbReference type="EMBL" id="JBHUNF010000004">
    <property type="protein sequence ID" value="MFD2674907.1"/>
    <property type="molecule type" value="Genomic_DNA"/>
</dbReference>
<evidence type="ECO:0000313" key="3">
    <source>
        <dbReference type="EMBL" id="MFD2674907.1"/>
    </source>
</evidence>
<feature type="region of interest" description="Disordered" evidence="1">
    <location>
        <begin position="1"/>
        <end position="21"/>
    </location>
</feature>
<evidence type="ECO:0000256" key="2">
    <source>
        <dbReference type="SAM" id="Phobius"/>
    </source>
</evidence>
<name>A0ABW5RLK2_9MICO</name>
<protein>
    <submittedName>
        <fullName evidence="3">Uncharacterized protein</fullName>
    </submittedName>
</protein>
<feature type="compositionally biased region" description="Basic and acidic residues" evidence="1">
    <location>
        <begin position="1"/>
        <end position="10"/>
    </location>
</feature>
<sequence length="260" mass="27606">MAGSIRRFDPPEPLFDSSETVATDAGDETAVEYAPCLRVGTGLLLGVATLTIGGLAVALAVASGVRVEPEAGERAPIASESMPGATDELFDVPNSTANPLTVKPGDTVPITVDATFTNGVTLVPPPVGDWKIHSNENRPEQFTASKHGLQIQVWQTDVFDSGQSDEAVTIAQLNRVVDECNGSAIGVSEPDKYVLTGKDGTKLEMLRVRVSDCSGRELWLLERVMPKTGTRFHIVVSASGTITDDSELVAKLREVTFTSP</sequence>
<keyword evidence="2" id="KW-1133">Transmembrane helix</keyword>
<gene>
    <name evidence="3" type="ORF">ACFSUQ_06305</name>
</gene>
<keyword evidence="2" id="KW-0812">Transmembrane</keyword>
<evidence type="ECO:0000313" key="4">
    <source>
        <dbReference type="Proteomes" id="UP001597453"/>
    </source>
</evidence>
<evidence type="ECO:0000256" key="1">
    <source>
        <dbReference type="SAM" id="MobiDB-lite"/>
    </source>
</evidence>
<proteinExistence type="predicted"/>
<keyword evidence="4" id="KW-1185">Reference proteome</keyword>
<comment type="caution">
    <text evidence="3">The sequence shown here is derived from an EMBL/GenBank/DDBJ whole genome shotgun (WGS) entry which is preliminary data.</text>
</comment>
<dbReference type="RefSeq" id="WP_066058378.1">
    <property type="nucleotide sequence ID" value="NZ_JBHUNF010000004.1"/>
</dbReference>
<feature type="transmembrane region" description="Helical" evidence="2">
    <location>
        <begin position="43"/>
        <end position="65"/>
    </location>
</feature>
<organism evidence="3 4">
    <name type="scientific">Gulosibacter bifidus</name>
    <dbReference type="NCBI Taxonomy" id="272239"/>
    <lineage>
        <taxon>Bacteria</taxon>
        <taxon>Bacillati</taxon>
        <taxon>Actinomycetota</taxon>
        <taxon>Actinomycetes</taxon>
        <taxon>Micrococcales</taxon>
        <taxon>Microbacteriaceae</taxon>
        <taxon>Gulosibacter</taxon>
    </lineage>
</organism>
<keyword evidence="2" id="KW-0472">Membrane</keyword>
<dbReference type="Proteomes" id="UP001597453">
    <property type="component" value="Unassembled WGS sequence"/>
</dbReference>
<accession>A0ABW5RLK2</accession>
<reference evidence="4" key="1">
    <citation type="journal article" date="2019" name="Int. J. Syst. Evol. Microbiol.">
        <title>The Global Catalogue of Microorganisms (GCM) 10K type strain sequencing project: providing services to taxonomists for standard genome sequencing and annotation.</title>
        <authorList>
            <consortium name="The Broad Institute Genomics Platform"/>
            <consortium name="The Broad Institute Genome Sequencing Center for Infectious Disease"/>
            <person name="Wu L."/>
            <person name="Ma J."/>
        </authorList>
    </citation>
    <scope>NUCLEOTIDE SEQUENCE [LARGE SCALE GENOMIC DNA]</scope>
    <source>
        <strain evidence="4">TISTR 1511</strain>
    </source>
</reference>